<dbReference type="PROSITE" id="PS51257">
    <property type="entry name" value="PROKAR_LIPOPROTEIN"/>
    <property type="match status" value="1"/>
</dbReference>
<dbReference type="EMBL" id="FOFU01000003">
    <property type="protein sequence ID" value="SEQ23409.1"/>
    <property type="molecule type" value="Genomic_DNA"/>
</dbReference>
<dbReference type="Gene3D" id="3.40.190.10">
    <property type="entry name" value="Periplasmic binding protein-like II"/>
    <property type="match status" value="3"/>
</dbReference>
<keyword evidence="2" id="KW-1185">Reference proteome</keyword>
<dbReference type="PANTHER" id="PTHR30024:SF42">
    <property type="entry name" value="ALIPHATIC SULFONATES-BINDING PROTEIN-RELATED"/>
    <property type="match status" value="1"/>
</dbReference>
<dbReference type="AlphaFoldDB" id="A0A1H9ECN5"/>
<dbReference type="OrthoDB" id="9802202at2"/>
<dbReference type="Proteomes" id="UP000182360">
    <property type="component" value="Unassembled WGS sequence"/>
</dbReference>
<sequence length="370" mass="41905">MNRLSKRRKTGFIICLITMAMLLCSCSKEKKDSEYLSLLIGKDASSNTIVPINELAVARGYIDKYGLKVKFQPVARSGLFESVALGKLDASTQDVMANLSLGARGGDIVLYGGTMAGGQAVMAYKDFAAVAGDVNNWKGRTVGCLMGGTAEMISKRALLEIYGLDPEKDVHIKLFDSYESLLAGASKGVVDIALMYNSYVDTAKKLGLVYLFPVTDWKEDFVCCRQMAYGKKFRENTEPYKRWLKALILSYKDYRYDEEGTKKLLNKVTGQDEAWLNATIYDKETTQNLSYNPDPNFNGVNEYYDTMIKYGILKSDRPLTDFFNISLYAQALKEVIQEFPDEQIYKDMWTYFRKHNNQYPGFESDYPEKI</sequence>
<accession>A0A1H9ECN5</accession>
<dbReference type="RefSeq" id="WP_074642179.1">
    <property type="nucleotide sequence ID" value="NZ_FOFU01000003.1"/>
</dbReference>
<dbReference type="PANTHER" id="PTHR30024">
    <property type="entry name" value="ALIPHATIC SULFONATES-BINDING PROTEIN-RELATED"/>
    <property type="match status" value="1"/>
</dbReference>
<proteinExistence type="predicted"/>
<evidence type="ECO:0000313" key="1">
    <source>
        <dbReference type="EMBL" id="SEQ23409.1"/>
    </source>
</evidence>
<gene>
    <name evidence="1" type="ORF">SAMN04487977_103113</name>
</gene>
<evidence type="ECO:0000313" key="2">
    <source>
        <dbReference type="Proteomes" id="UP000182360"/>
    </source>
</evidence>
<protein>
    <submittedName>
        <fullName evidence="1">NMT1/THI5 like</fullName>
    </submittedName>
</protein>
<name>A0A1H9ECN5_9SPIR</name>
<organism evidence="1 2">
    <name type="scientific">Treponema bryantii</name>
    <dbReference type="NCBI Taxonomy" id="163"/>
    <lineage>
        <taxon>Bacteria</taxon>
        <taxon>Pseudomonadati</taxon>
        <taxon>Spirochaetota</taxon>
        <taxon>Spirochaetia</taxon>
        <taxon>Spirochaetales</taxon>
        <taxon>Treponemataceae</taxon>
        <taxon>Treponema</taxon>
    </lineage>
</organism>
<reference evidence="1 2" key="1">
    <citation type="submission" date="2016-10" db="EMBL/GenBank/DDBJ databases">
        <authorList>
            <person name="de Groot N.N."/>
        </authorList>
    </citation>
    <scope>NUCLEOTIDE SEQUENCE [LARGE SCALE GENOMIC DNA]</scope>
    <source>
        <strain evidence="1 2">B25</strain>
    </source>
</reference>
<dbReference type="SUPFAM" id="SSF53850">
    <property type="entry name" value="Periplasmic binding protein-like II"/>
    <property type="match status" value="1"/>
</dbReference>